<dbReference type="Pfam" id="PF14322">
    <property type="entry name" value="SusD-like_3"/>
    <property type="match status" value="1"/>
</dbReference>
<dbReference type="Proteomes" id="UP001501496">
    <property type="component" value="Unassembled WGS sequence"/>
</dbReference>
<dbReference type="SUPFAM" id="SSF48452">
    <property type="entry name" value="TPR-like"/>
    <property type="match status" value="1"/>
</dbReference>
<accession>A0ABP8CG07</accession>
<organism evidence="8 9">
    <name type="scientific">Postechiella marina</name>
    <dbReference type="NCBI Taxonomy" id="943941"/>
    <lineage>
        <taxon>Bacteria</taxon>
        <taxon>Pseudomonadati</taxon>
        <taxon>Bacteroidota</taxon>
        <taxon>Flavobacteriia</taxon>
        <taxon>Flavobacteriales</taxon>
        <taxon>Flavobacteriaceae</taxon>
        <taxon>Postechiella</taxon>
    </lineage>
</organism>
<keyword evidence="5" id="KW-0998">Cell outer membrane</keyword>
<feature type="domain" description="RagB/SusD" evidence="6">
    <location>
        <begin position="309"/>
        <end position="596"/>
    </location>
</feature>
<comment type="caution">
    <text evidence="8">The sequence shown here is derived from an EMBL/GenBank/DDBJ whole genome shotgun (WGS) entry which is preliminary data.</text>
</comment>
<evidence type="ECO:0000313" key="8">
    <source>
        <dbReference type="EMBL" id="GAA4238739.1"/>
    </source>
</evidence>
<keyword evidence="4" id="KW-0472">Membrane</keyword>
<dbReference type="Gene3D" id="1.25.40.390">
    <property type="match status" value="1"/>
</dbReference>
<evidence type="ECO:0000256" key="2">
    <source>
        <dbReference type="ARBA" id="ARBA00006275"/>
    </source>
</evidence>
<evidence type="ECO:0000256" key="5">
    <source>
        <dbReference type="ARBA" id="ARBA00023237"/>
    </source>
</evidence>
<reference evidence="9" key="1">
    <citation type="journal article" date="2019" name="Int. J. Syst. Evol. Microbiol.">
        <title>The Global Catalogue of Microorganisms (GCM) 10K type strain sequencing project: providing services to taxonomists for standard genome sequencing and annotation.</title>
        <authorList>
            <consortium name="The Broad Institute Genomics Platform"/>
            <consortium name="The Broad Institute Genome Sequencing Center for Infectious Disease"/>
            <person name="Wu L."/>
            <person name="Ma J."/>
        </authorList>
    </citation>
    <scope>NUCLEOTIDE SEQUENCE [LARGE SCALE GENOMIC DNA]</scope>
    <source>
        <strain evidence="9">JCM 17630</strain>
    </source>
</reference>
<evidence type="ECO:0000259" key="7">
    <source>
        <dbReference type="Pfam" id="PF14322"/>
    </source>
</evidence>
<dbReference type="Pfam" id="PF07980">
    <property type="entry name" value="SusD_RagB"/>
    <property type="match status" value="1"/>
</dbReference>
<evidence type="ECO:0000256" key="4">
    <source>
        <dbReference type="ARBA" id="ARBA00023136"/>
    </source>
</evidence>
<keyword evidence="9" id="KW-1185">Reference proteome</keyword>
<evidence type="ECO:0000259" key="6">
    <source>
        <dbReference type="Pfam" id="PF07980"/>
    </source>
</evidence>
<dbReference type="InterPro" id="IPR033985">
    <property type="entry name" value="SusD-like_N"/>
</dbReference>
<gene>
    <name evidence="8" type="ORF">GCM10022291_30380</name>
</gene>
<sequence>MTNYNLKRRKMKNIKTLSIICLITFFTIFSCEDVIDVEPKDRVTEVAVYGDIDQVEALVYPMYNSTEGWAIRRNDFWGQRINIESASFEAKFNFKDLNNIFQLRAGGWSKSNVGLSFASKWQNYWSYIQSTNEFLSKIDASDAMVQDPERAEVLKAEVRFLRANIYTKLIKYYGGVPILTEPAKITDSFEYTRDSYEDCVSFIVEELDAAAAILPTTRPAAEFGRATKTAALAVKSRTLLYAASDLHDPSLLPQTTNTELYSYSVASKWEDAENAAKAVIDIVGEDALIQVANATDYQNLFLSPNDNIIFARPYTAGFYEVGTGGFAAANSLPDQAQSPSGYGGWGLSSPTLNFTLEFNFNDGTTTGGVTPANPNDGREMRYYANLNFQGANFRGRQINYALSDTLPGQNTPAFPHGLDSPQGLGNVLHSSKTGYNIRKFQDESLDATNGISPNRPYILYRVAEIYLNYAEALAEQNKDGLARTYLNKVSSRALQPDITVGGDALKEAIKRERRVELCFEGHNFFDERRWLNEDHLGFDIKGLKWKTDTSGNLSFEEYSLFTDSSQGRIWFDRQYYLPIPEGDSEIVPTLIQNYGY</sequence>
<proteinExistence type="inferred from homology"/>
<protein>
    <submittedName>
        <fullName evidence="8">RagB/SusD family nutrient uptake outer membrane protein</fullName>
    </submittedName>
</protein>
<comment type="similarity">
    <text evidence="2">Belongs to the SusD family.</text>
</comment>
<feature type="domain" description="SusD-like N-terminal" evidence="7">
    <location>
        <begin position="115"/>
        <end position="239"/>
    </location>
</feature>
<name>A0ABP8CG07_9FLAO</name>
<evidence type="ECO:0000256" key="1">
    <source>
        <dbReference type="ARBA" id="ARBA00004442"/>
    </source>
</evidence>
<dbReference type="InterPro" id="IPR011990">
    <property type="entry name" value="TPR-like_helical_dom_sf"/>
</dbReference>
<dbReference type="InterPro" id="IPR012944">
    <property type="entry name" value="SusD_RagB_dom"/>
</dbReference>
<dbReference type="EMBL" id="BAABCA010000006">
    <property type="protein sequence ID" value="GAA4238739.1"/>
    <property type="molecule type" value="Genomic_DNA"/>
</dbReference>
<evidence type="ECO:0000256" key="3">
    <source>
        <dbReference type="ARBA" id="ARBA00022729"/>
    </source>
</evidence>
<comment type="subcellular location">
    <subcellularLocation>
        <location evidence="1">Cell outer membrane</location>
    </subcellularLocation>
</comment>
<dbReference type="PROSITE" id="PS51257">
    <property type="entry name" value="PROKAR_LIPOPROTEIN"/>
    <property type="match status" value="1"/>
</dbReference>
<evidence type="ECO:0000313" key="9">
    <source>
        <dbReference type="Proteomes" id="UP001501496"/>
    </source>
</evidence>
<keyword evidence="3" id="KW-0732">Signal</keyword>